<name>A0ABQ7PVF2_PLUXY</name>
<gene>
    <name evidence="2" type="ORF">JYU34_019866</name>
</gene>
<organism evidence="2 3">
    <name type="scientific">Plutella xylostella</name>
    <name type="common">Diamondback moth</name>
    <name type="synonym">Plutella maculipennis</name>
    <dbReference type="NCBI Taxonomy" id="51655"/>
    <lineage>
        <taxon>Eukaryota</taxon>
        <taxon>Metazoa</taxon>
        <taxon>Ecdysozoa</taxon>
        <taxon>Arthropoda</taxon>
        <taxon>Hexapoda</taxon>
        <taxon>Insecta</taxon>
        <taxon>Pterygota</taxon>
        <taxon>Neoptera</taxon>
        <taxon>Endopterygota</taxon>
        <taxon>Lepidoptera</taxon>
        <taxon>Glossata</taxon>
        <taxon>Ditrysia</taxon>
        <taxon>Yponomeutoidea</taxon>
        <taxon>Plutellidae</taxon>
        <taxon>Plutella</taxon>
    </lineage>
</organism>
<evidence type="ECO:0000313" key="3">
    <source>
        <dbReference type="Proteomes" id="UP000823941"/>
    </source>
</evidence>
<protein>
    <submittedName>
        <fullName evidence="2">Uncharacterized protein</fullName>
    </submittedName>
</protein>
<feature type="region of interest" description="Disordered" evidence="1">
    <location>
        <begin position="34"/>
        <end position="60"/>
    </location>
</feature>
<evidence type="ECO:0000256" key="1">
    <source>
        <dbReference type="SAM" id="MobiDB-lite"/>
    </source>
</evidence>
<proteinExistence type="predicted"/>
<sequence length="60" mass="6779">MWQTLVVRPARPGHRCGDVVCTRKTCKHDTESSCFIGGGGHERRRRPRTEKSKNNPSGED</sequence>
<accession>A0ABQ7PVF2</accession>
<evidence type="ECO:0000313" key="2">
    <source>
        <dbReference type="EMBL" id="KAG7296954.1"/>
    </source>
</evidence>
<dbReference type="Proteomes" id="UP000823941">
    <property type="component" value="Chromosome 27"/>
</dbReference>
<reference evidence="2 3" key="1">
    <citation type="submission" date="2021-06" db="EMBL/GenBank/DDBJ databases">
        <title>A haploid diamondback moth (Plutella xylostella L.) genome assembly resolves 31 chromosomes and identifies a diamide resistance mutation.</title>
        <authorList>
            <person name="Ward C.M."/>
            <person name="Perry K.D."/>
            <person name="Baker G."/>
            <person name="Powis K."/>
            <person name="Heckel D.G."/>
            <person name="Baxter S.W."/>
        </authorList>
    </citation>
    <scope>NUCLEOTIDE SEQUENCE [LARGE SCALE GENOMIC DNA]</scope>
    <source>
        <strain evidence="2 3">LV</strain>
        <tissue evidence="2">Single pupa</tissue>
    </source>
</reference>
<dbReference type="EMBL" id="JAHIBW010000027">
    <property type="protein sequence ID" value="KAG7296954.1"/>
    <property type="molecule type" value="Genomic_DNA"/>
</dbReference>
<comment type="caution">
    <text evidence="2">The sequence shown here is derived from an EMBL/GenBank/DDBJ whole genome shotgun (WGS) entry which is preliminary data.</text>
</comment>
<keyword evidence="3" id="KW-1185">Reference proteome</keyword>